<feature type="region of interest" description="Disordered" evidence="5">
    <location>
        <begin position="87"/>
        <end position="109"/>
    </location>
</feature>
<organism evidence="7 8">
    <name type="scientific">Digitaria exilis</name>
    <dbReference type="NCBI Taxonomy" id="1010633"/>
    <lineage>
        <taxon>Eukaryota</taxon>
        <taxon>Viridiplantae</taxon>
        <taxon>Streptophyta</taxon>
        <taxon>Embryophyta</taxon>
        <taxon>Tracheophyta</taxon>
        <taxon>Spermatophyta</taxon>
        <taxon>Magnoliopsida</taxon>
        <taxon>Liliopsida</taxon>
        <taxon>Poales</taxon>
        <taxon>Poaceae</taxon>
        <taxon>PACMAD clade</taxon>
        <taxon>Panicoideae</taxon>
        <taxon>Panicodae</taxon>
        <taxon>Paniceae</taxon>
        <taxon>Anthephorinae</taxon>
        <taxon>Digitaria</taxon>
    </lineage>
</organism>
<evidence type="ECO:0000256" key="1">
    <source>
        <dbReference type="ARBA" id="ARBA00022723"/>
    </source>
</evidence>
<dbReference type="SUPFAM" id="SSF103612">
    <property type="entry name" value="SBT domain"/>
    <property type="match status" value="1"/>
</dbReference>
<keyword evidence="8" id="KW-1185">Reference proteome</keyword>
<dbReference type="EMBL" id="JACEFO010001347">
    <property type="protein sequence ID" value="KAF8739193.1"/>
    <property type="molecule type" value="Genomic_DNA"/>
</dbReference>
<comment type="caution">
    <text evidence="7">The sequence shown here is derived from an EMBL/GenBank/DDBJ whole genome shotgun (WGS) entry which is preliminary data.</text>
</comment>
<dbReference type="InterPro" id="IPR004333">
    <property type="entry name" value="SBP_dom"/>
</dbReference>
<proteinExistence type="predicted"/>
<accession>A0A835KJ88</accession>
<dbReference type="GO" id="GO:0005634">
    <property type="term" value="C:nucleus"/>
    <property type="evidence" value="ECO:0007669"/>
    <property type="project" value="InterPro"/>
</dbReference>
<keyword evidence="1" id="KW-0479">Metal-binding</keyword>
<dbReference type="PROSITE" id="PS51141">
    <property type="entry name" value="ZF_SBP"/>
    <property type="match status" value="1"/>
</dbReference>
<evidence type="ECO:0000256" key="5">
    <source>
        <dbReference type="SAM" id="MobiDB-lite"/>
    </source>
</evidence>
<evidence type="ECO:0000256" key="4">
    <source>
        <dbReference type="PROSITE-ProRule" id="PRU00470"/>
    </source>
</evidence>
<dbReference type="GO" id="GO:0003677">
    <property type="term" value="F:DNA binding"/>
    <property type="evidence" value="ECO:0007669"/>
    <property type="project" value="InterPro"/>
</dbReference>
<dbReference type="AlphaFoldDB" id="A0A835KJ88"/>
<dbReference type="Proteomes" id="UP000636709">
    <property type="component" value="Unassembled WGS sequence"/>
</dbReference>
<evidence type="ECO:0000313" key="7">
    <source>
        <dbReference type="EMBL" id="KAF8739193.1"/>
    </source>
</evidence>
<feature type="region of interest" description="Disordered" evidence="5">
    <location>
        <begin position="338"/>
        <end position="364"/>
    </location>
</feature>
<dbReference type="Gene3D" id="4.10.1100.10">
    <property type="entry name" value="Transcription factor, SBP-box domain"/>
    <property type="match status" value="1"/>
</dbReference>
<dbReference type="GO" id="GO:0008270">
    <property type="term" value="F:zinc ion binding"/>
    <property type="evidence" value="ECO:0007669"/>
    <property type="project" value="UniProtKB-KW"/>
</dbReference>
<dbReference type="OrthoDB" id="514967at2759"/>
<gene>
    <name evidence="7" type="ORF">HU200_013914</name>
</gene>
<evidence type="ECO:0000259" key="6">
    <source>
        <dbReference type="PROSITE" id="PS51141"/>
    </source>
</evidence>
<name>A0A835KJ88_9POAL</name>
<keyword evidence="2 4" id="KW-0863">Zinc-finger</keyword>
<dbReference type="Pfam" id="PF03110">
    <property type="entry name" value="SBP"/>
    <property type="match status" value="1"/>
</dbReference>
<dbReference type="PANTHER" id="PTHR31251:SF33">
    <property type="entry name" value="SQUAMOSA PROMOTER-BINDING-LIKE PROTEIN 16"/>
    <property type="match status" value="1"/>
</dbReference>
<feature type="domain" description="SBP-type" evidence="6">
    <location>
        <begin position="111"/>
        <end position="188"/>
    </location>
</feature>
<dbReference type="InterPro" id="IPR036893">
    <property type="entry name" value="SBP_sf"/>
</dbReference>
<dbReference type="PANTHER" id="PTHR31251">
    <property type="entry name" value="SQUAMOSA PROMOTER-BINDING-LIKE PROTEIN 4"/>
    <property type="match status" value="1"/>
</dbReference>
<evidence type="ECO:0000313" key="8">
    <source>
        <dbReference type="Proteomes" id="UP000636709"/>
    </source>
</evidence>
<reference evidence="7" key="1">
    <citation type="submission" date="2020-07" db="EMBL/GenBank/DDBJ databases">
        <title>Genome sequence and genetic diversity analysis of an under-domesticated orphan crop, white fonio (Digitaria exilis).</title>
        <authorList>
            <person name="Bennetzen J.L."/>
            <person name="Chen S."/>
            <person name="Ma X."/>
            <person name="Wang X."/>
            <person name="Yssel A.E.J."/>
            <person name="Chaluvadi S.R."/>
            <person name="Johnson M."/>
            <person name="Gangashetty P."/>
            <person name="Hamidou F."/>
            <person name="Sanogo M.D."/>
            <person name="Zwaenepoel A."/>
            <person name="Wallace J."/>
            <person name="Van De Peer Y."/>
            <person name="Van Deynze A."/>
        </authorList>
    </citation>
    <scope>NUCLEOTIDE SEQUENCE</scope>
    <source>
        <tissue evidence="7">Leaves</tissue>
    </source>
</reference>
<protein>
    <recommendedName>
        <fullName evidence="6">SBP-type domain-containing protein</fullName>
    </recommendedName>
</protein>
<sequence length="556" mass="57329">MDWDLKAPGAWDLADLEHDGDHAGAAAAAEGHSGGNAAANAAAKVAYRPPGAPECSVDLKLGGLGEESASAAVAGKAPVAAAAAVAPGPGAPATKRARPASGGTGQQQQQCPSCAVEGCTADLSKCRDYHRRHKVCEAHSKTPVVVLTLPSSIQLAVHNQADKMAGSICYRPPSSPSAPGAHHRCPLPCSSMGPWEEDRKRSIAWLSDAPMRVNAAGKVGSCSPIVCQDHTHTTVTCRVSRLSDSLPAGRTPSMIACSPSSFGRWNGRVDVSPCAFPSVIKTEENPYYTHQIPLGTNSSRQHFVGSSSAYAKDGRRFPFLQEGEISFATGVVLEAPAASARQPPPVLKTSSSAPPESSGGGGKAMFADGLTRVLDSDCALSLLSAPANSSGIDVVSRMVRPTEHVPMAQPVVSGLQFGSTPWFSRPHASPGGAAAAAASTAGFPSCAAVEGEQQQLNTVLGSNDNELSYGGMFHGGGGGGGEGSSGDGTTSSMPFSWPVVVPAEFCADCTIDRAGDYRRRRRHQIGKARAARRVRARSHGVMGLMVMGRTVGLVGR</sequence>
<dbReference type="InterPro" id="IPR044817">
    <property type="entry name" value="SBP-like"/>
</dbReference>
<keyword evidence="3" id="KW-0862">Zinc</keyword>
<evidence type="ECO:0000256" key="2">
    <source>
        <dbReference type="ARBA" id="ARBA00022771"/>
    </source>
</evidence>
<evidence type="ECO:0000256" key="3">
    <source>
        <dbReference type="ARBA" id="ARBA00022833"/>
    </source>
</evidence>